<dbReference type="PANTHER" id="PTHR43415">
    <property type="entry name" value="SPERMIDINE N(1)-ACETYLTRANSFERASE"/>
    <property type="match status" value="1"/>
</dbReference>
<sequence length="159" mass="17929">MRADDLARVLAWRNHPQIRRFMYTTHEISLEEHAAWFQRASADARKHLLIFEADGVPMGFANLNVATAGAIAEWGFYVAPDAPRGTGMRLGRTVLAHAFGPLGLHKVCGEALEFNERSINFHGRLGFRQEGVLRDQHFDGETYCSIVVFGLLSHEWKPL</sequence>
<dbReference type="PROSITE" id="PS51186">
    <property type="entry name" value="GNAT"/>
    <property type="match status" value="1"/>
</dbReference>
<accession>A9IM07</accession>
<dbReference type="eggNOG" id="COG1670">
    <property type="taxonomic scope" value="Bacteria"/>
</dbReference>
<evidence type="ECO:0000313" key="2">
    <source>
        <dbReference type="EMBL" id="CAP42649.1"/>
    </source>
</evidence>
<dbReference type="SUPFAM" id="SSF55729">
    <property type="entry name" value="Acyl-CoA N-acyltransferases (Nat)"/>
    <property type="match status" value="1"/>
</dbReference>
<evidence type="ECO:0000313" key="3">
    <source>
        <dbReference type="Proteomes" id="UP000001225"/>
    </source>
</evidence>
<dbReference type="InterPro" id="IPR016181">
    <property type="entry name" value="Acyl_CoA_acyltransferase"/>
</dbReference>
<evidence type="ECO:0000259" key="1">
    <source>
        <dbReference type="PROSITE" id="PS51186"/>
    </source>
</evidence>
<dbReference type="Gene3D" id="3.40.630.30">
    <property type="match status" value="1"/>
</dbReference>
<keyword evidence="3" id="KW-1185">Reference proteome</keyword>
<dbReference type="Proteomes" id="UP000001225">
    <property type="component" value="Chromosome"/>
</dbReference>
<keyword evidence="2" id="KW-0808">Transferase</keyword>
<protein>
    <submittedName>
        <fullName evidence="2">Diamine acetyltransferase</fullName>
        <ecNumber evidence="2">2.3.1.57</ecNumber>
    </submittedName>
</protein>
<name>A9IM07_BORPD</name>
<dbReference type="EMBL" id="AM902716">
    <property type="protein sequence ID" value="CAP42649.1"/>
    <property type="molecule type" value="Genomic_DNA"/>
</dbReference>
<dbReference type="InterPro" id="IPR000182">
    <property type="entry name" value="GNAT_dom"/>
</dbReference>
<dbReference type="InterPro" id="IPR020036">
    <property type="entry name" value="PseH"/>
</dbReference>
<dbReference type="EC" id="2.3.1.57" evidence="2"/>
<keyword evidence="2" id="KW-0012">Acyltransferase</keyword>
<organism evidence="2 3">
    <name type="scientific">Bordetella petrii (strain ATCC BAA-461 / DSM 12804 / CCUG 43448 / CIP 107267 / Se-1111R)</name>
    <dbReference type="NCBI Taxonomy" id="340100"/>
    <lineage>
        <taxon>Bacteria</taxon>
        <taxon>Pseudomonadati</taxon>
        <taxon>Pseudomonadota</taxon>
        <taxon>Betaproteobacteria</taxon>
        <taxon>Burkholderiales</taxon>
        <taxon>Alcaligenaceae</taxon>
        <taxon>Bordetella</taxon>
    </lineage>
</organism>
<dbReference type="PANTHER" id="PTHR43415:SF3">
    <property type="entry name" value="GNAT-FAMILY ACETYLTRANSFERASE"/>
    <property type="match status" value="1"/>
</dbReference>
<dbReference type="KEGG" id="bpt:Bpet2306"/>
<dbReference type="STRING" id="94624.Bpet2306"/>
<dbReference type="AlphaFoldDB" id="A9IM07"/>
<feature type="domain" description="N-acetyltransferase" evidence="1">
    <location>
        <begin position="1"/>
        <end position="157"/>
    </location>
</feature>
<dbReference type="GO" id="GO:0004145">
    <property type="term" value="F:diamine N-acetyltransferase activity"/>
    <property type="evidence" value="ECO:0007669"/>
    <property type="project" value="UniProtKB-EC"/>
</dbReference>
<proteinExistence type="predicted"/>
<reference evidence="2 3" key="1">
    <citation type="journal article" date="2008" name="BMC Genomics">
        <title>The missing link: Bordetella petrii is endowed with both the metabolic versatility of environmental bacteria and virulence traits of pathogenic Bordetellae.</title>
        <authorList>
            <person name="Gross R."/>
            <person name="Guzman C.A."/>
            <person name="Sebaihia M."/>
            <person name="Martins Dos Santos V.A."/>
            <person name="Pieper D.H."/>
            <person name="Koebnik R."/>
            <person name="Lechner M."/>
            <person name="Bartels D."/>
            <person name="Buhrmester J."/>
            <person name="Choudhuri J.V."/>
            <person name="Ebensen T."/>
            <person name="Gaigalat L."/>
            <person name="Herrmann S."/>
            <person name="Khachane A.N."/>
            <person name="Larisch C."/>
            <person name="Link S."/>
            <person name="Linke B."/>
            <person name="Meyer F."/>
            <person name="Mormann S."/>
            <person name="Nakunst D."/>
            <person name="Rueckert C."/>
            <person name="Schneiker-Bekel S."/>
            <person name="Schulze K."/>
            <person name="Vorhoelter F.J."/>
            <person name="Yevsa T."/>
            <person name="Engle J.T."/>
            <person name="Goldman W.E."/>
            <person name="Puehler A."/>
            <person name="Goebel U.B."/>
            <person name="Goesmann A."/>
            <person name="Bloecker H."/>
            <person name="Kaiser O."/>
            <person name="Martinez-Arias R."/>
        </authorList>
    </citation>
    <scope>NUCLEOTIDE SEQUENCE [LARGE SCALE GENOMIC DNA]</scope>
    <source>
        <strain evidence="3">ATCC BAA-461 / DSM 12804 / CCUG 43448 / CIP 107267 / Se-1111R</strain>
    </source>
</reference>
<dbReference type="NCBIfam" id="TIGR03585">
    <property type="entry name" value="PseH"/>
    <property type="match status" value="1"/>
</dbReference>
<dbReference type="Pfam" id="PF13302">
    <property type="entry name" value="Acetyltransf_3"/>
    <property type="match status" value="1"/>
</dbReference>
<gene>
    <name evidence="2" type="ordered locus">Bpet2306</name>
</gene>